<dbReference type="SUPFAM" id="SSF57850">
    <property type="entry name" value="RING/U-box"/>
    <property type="match status" value="1"/>
</dbReference>
<dbReference type="InterPro" id="IPR024766">
    <property type="entry name" value="Znf_RING_H2"/>
</dbReference>
<keyword evidence="8" id="KW-0732">Signal</keyword>
<dbReference type="InterPro" id="IPR001841">
    <property type="entry name" value="Znf_RING"/>
</dbReference>
<dbReference type="UniPathway" id="UPA00143"/>
<feature type="region of interest" description="Disordered" evidence="15">
    <location>
        <begin position="1"/>
        <end position="62"/>
    </location>
</feature>
<evidence type="ECO:0000256" key="14">
    <source>
        <dbReference type="PROSITE-ProRule" id="PRU00175"/>
    </source>
</evidence>
<keyword evidence="10" id="KW-0833">Ubl conjugation pathway</keyword>
<dbReference type="OrthoDB" id="9984778at2759"/>
<evidence type="ECO:0000259" key="17">
    <source>
        <dbReference type="PROSITE" id="PS50089"/>
    </source>
</evidence>
<dbReference type="GO" id="GO:0012505">
    <property type="term" value="C:endomembrane system"/>
    <property type="evidence" value="ECO:0007669"/>
    <property type="project" value="UniProtKB-SubCell"/>
</dbReference>
<reference evidence="19" key="2">
    <citation type="submission" date="2013-12" db="EMBL/GenBank/DDBJ databases">
        <title>Evolution of pathogenesis and genome organization in the Tremellales.</title>
        <authorList>
            <person name="Cuomo C."/>
            <person name="Litvintseva A."/>
            <person name="Heitman J."/>
            <person name="Chen Y."/>
            <person name="Sun S."/>
            <person name="Springer D."/>
            <person name="Dromer F."/>
            <person name="Young S."/>
            <person name="Zeng Q."/>
            <person name="Chapman S."/>
            <person name="Gujja S."/>
            <person name="Saif S."/>
            <person name="Birren B."/>
        </authorList>
    </citation>
    <scope>NUCLEOTIDE SEQUENCE [LARGE SCALE GENOMIC DNA]</scope>
    <source>
        <strain evidence="19">BCC8398</strain>
    </source>
</reference>
<dbReference type="GO" id="GO:0061630">
    <property type="term" value="F:ubiquitin protein ligase activity"/>
    <property type="evidence" value="ECO:0007669"/>
    <property type="project" value="UniProtKB-EC"/>
</dbReference>
<dbReference type="EMBL" id="KV700125">
    <property type="protein sequence ID" value="OCF34456.1"/>
    <property type="molecule type" value="Genomic_DNA"/>
</dbReference>
<comment type="catalytic activity">
    <reaction evidence="1">
        <text>S-ubiquitinyl-[E2 ubiquitin-conjugating enzyme]-L-cysteine + [acceptor protein]-L-lysine = [E2 ubiquitin-conjugating enzyme]-L-cysteine + N(6)-ubiquitinyl-[acceptor protein]-L-lysine.</text>
        <dbReference type="EC" id="2.3.2.27"/>
    </reaction>
</comment>
<keyword evidence="13 16" id="KW-0472">Membrane</keyword>
<evidence type="ECO:0000256" key="12">
    <source>
        <dbReference type="ARBA" id="ARBA00022989"/>
    </source>
</evidence>
<keyword evidence="19" id="KW-1185">Reference proteome</keyword>
<dbReference type="AlphaFoldDB" id="A0A1B9GTY1"/>
<keyword evidence="12 16" id="KW-1133">Transmembrane helix</keyword>
<keyword evidence="7" id="KW-0479">Metal-binding</keyword>
<evidence type="ECO:0000256" key="3">
    <source>
        <dbReference type="ARBA" id="ARBA00004906"/>
    </source>
</evidence>
<evidence type="ECO:0000256" key="7">
    <source>
        <dbReference type="ARBA" id="ARBA00022723"/>
    </source>
</evidence>
<dbReference type="InterPro" id="IPR050731">
    <property type="entry name" value="HRD1_E3_ubiq-ligases"/>
</dbReference>
<feature type="transmembrane region" description="Helical" evidence="16">
    <location>
        <begin position="470"/>
        <end position="489"/>
    </location>
</feature>
<evidence type="ECO:0000313" key="19">
    <source>
        <dbReference type="Proteomes" id="UP000092666"/>
    </source>
</evidence>
<dbReference type="InterPro" id="IPR021319">
    <property type="entry name" value="DUF2921"/>
</dbReference>
<evidence type="ECO:0000256" key="15">
    <source>
        <dbReference type="SAM" id="MobiDB-lite"/>
    </source>
</evidence>
<evidence type="ECO:0000256" key="9">
    <source>
        <dbReference type="ARBA" id="ARBA00022771"/>
    </source>
</evidence>
<comment type="subcellular location">
    <subcellularLocation>
        <location evidence="2">Endomembrane system</location>
        <topology evidence="2">Multi-pass membrane protein</topology>
    </subcellularLocation>
</comment>
<feature type="transmembrane region" description="Helical" evidence="16">
    <location>
        <begin position="532"/>
        <end position="555"/>
    </location>
</feature>
<dbReference type="PROSITE" id="PS50089">
    <property type="entry name" value="ZF_RING_2"/>
    <property type="match status" value="1"/>
</dbReference>
<sequence length="838" mass="91927">MSAPAPPPPGGAGPARPASPRSPRPAPSSAGTGAGAHGVPGAIPPGSFVIPPELQGQHPPRPNISSMLFMTAFFFFMSGGNHYPASGGLEVGPDGEIRHKMSELDHARLWRDEWRGVVNGSDTEAQMNYTQPSIPPILPSRLIPPEYTHHLGQVHHHHHPDSGPSTYTPTNVFTNITGFYRSAHLHPLPLEDVPQLQHRPEYWKHVTSFPSLNDTRSDAAEGWNATKAEELRGSWDWANTVRWDMNLKERNISAPTTNSDDADKDNDMYPEWTWVKGSGTLTTSEDAKDGRQSISYDFYGLHYKPNGTYNLFAMPEGMRVDIRKLPYLWMTAGGKKDGNGIGEGAGITAKETKGIILRELEKEVAVQEDLLIISDVRDDDISEITTCPLLIHLTLPPIPRGTSREEIEEYEQELQNPTGLLSSMRRPPRYWESSVGLGGVIVADGCGWVMGIEGGHGMAIYDFWNESVRYSVYAGIAQLVVLLLLVRQMESTRTPSTLAKVSLYTIIIMSITDSWVFSAHIVVAIMSDNRASLSMVIPAFLCFATAVVFGPRYAVLLHRIQLPERSTAPVTPAAGQANAGAAAGEAGTDGGVNAATVLASTQRRVGSVAGGVRSFFTEHPLMKWICVLGFLFFFINIAFLPNVIPFFIVGLYSFWVPQIWRNARRGNSQAMDPTFVIGTTAGRLALPLYAFAYADNIFFVEKANWVWLLVAWQLLQVGLLFAQERFGPAFLLPKSLAPPESYNYHPLIPNRTEDPESSTPLLSLSGDGESEKTCSICMEEVDLSQSSLTSHAGLGGLGDKRRSYALAPCGHLFHTKCLSQWMAIKTICPLCKRSLPPL</sequence>
<dbReference type="Pfam" id="PF11145">
    <property type="entry name" value="DUF2921"/>
    <property type="match status" value="2"/>
</dbReference>
<accession>A0A1B9GTY1</accession>
<dbReference type="PANTHER" id="PTHR22763:SF162">
    <property type="entry name" value="TRANSMEMBRANE E3 UBIQUITIN-PROTEIN LIGASE 1"/>
    <property type="match status" value="1"/>
</dbReference>
<dbReference type="EC" id="2.3.2.27" evidence="4"/>
<keyword evidence="6 16" id="KW-0812">Transmembrane</keyword>
<evidence type="ECO:0000256" key="8">
    <source>
        <dbReference type="ARBA" id="ARBA00022729"/>
    </source>
</evidence>
<name>A0A1B9GTY1_9TREE</name>
<dbReference type="Gene3D" id="3.30.40.10">
    <property type="entry name" value="Zinc/RING finger domain, C3HC4 (zinc finger)"/>
    <property type="match status" value="1"/>
</dbReference>
<reference evidence="18 19" key="1">
    <citation type="submission" date="2013-07" db="EMBL/GenBank/DDBJ databases">
        <title>The Genome Sequence of Cryptococcus heveanensis BCC8398.</title>
        <authorList>
            <consortium name="The Broad Institute Genome Sequencing Platform"/>
            <person name="Cuomo C."/>
            <person name="Litvintseva A."/>
            <person name="Chen Y."/>
            <person name="Heitman J."/>
            <person name="Sun S."/>
            <person name="Springer D."/>
            <person name="Dromer F."/>
            <person name="Young S.K."/>
            <person name="Zeng Q."/>
            <person name="Gargeya S."/>
            <person name="Fitzgerald M."/>
            <person name="Abouelleil A."/>
            <person name="Alvarado L."/>
            <person name="Berlin A.M."/>
            <person name="Chapman S.B."/>
            <person name="Dewar J."/>
            <person name="Goldberg J."/>
            <person name="Griggs A."/>
            <person name="Gujja S."/>
            <person name="Hansen M."/>
            <person name="Howarth C."/>
            <person name="Imamovic A."/>
            <person name="Larimer J."/>
            <person name="McCowan C."/>
            <person name="Murphy C."/>
            <person name="Pearson M."/>
            <person name="Priest M."/>
            <person name="Roberts A."/>
            <person name="Saif S."/>
            <person name="Shea T."/>
            <person name="Sykes S."/>
            <person name="Wortman J."/>
            <person name="Nusbaum C."/>
            <person name="Birren B."/>
        </authorList>
    </citation>
    <scope>NUCLEOTIDE SEQUENCE [LARGE SCALE GENOMIC DNA]</scope>
    <source>
        <strain evidence="18 19">BCC8398</strain>
    </source>
</reference>
<dbReference type="Proteomes" id="UP000092666">
    <property type="component" value="Unassembled WGS sequence"/>
</dbReference>
<dbReference type="GO" id="GO:0016567">
    <property type="term" value="P:protein ubiquitination"/>
    <property type="evidence" value="ECO:0007669"/>
    <property type="project" value="UniProtKB-UniPathway"/>
</dbReference>
<evidence type="ECO:0000256" key="16">
    <source>
        <dbReference type="SAM" id="Phobius"/>
    </source>
</evidence>
<feature type="domain" description="RING-type" evidence="17">
    <location>
        <begin position="774"/>
        <end position="832"/>
    </location>
</feature>
<dbReference type="STRING" id="1296120.A0A1B9GTY1"/>
<evidence type="ECO:0000313" key="18">
    <source>
        <dbReference type="EMBL" id="OCF34456.1"/>
    </source>
</evidence>
<protein>
    <recommendedName>
        <fullName evidence="4">RING-type E3 ubiquitin transferase</fullName>
        <ecNumber evidence="4">2.3.2.27</ecNumber>
    </recommendedName>
</protein>
<evidence type="ECO:0000256" key="11">
    <source>
        <dbReference type="ARBA" id="ARBA00022833"/>
    </source>
</evidence>
<evidence type="ECO:0000256" key="1">
    <source>
        <dbReference type="ARBA" id="ARBA00000900"/>
    </source>
</evidence>
<proteinExistence type="predicted"/>
<comment type="pathway">
    <text evidence="3">Protein modification; protein ubiquitination.</text>
</comment>
<organism evidence="18 19">
    <name type="scientific">Kwoniella heveanensis BCC8398</name>
    <dbReference type="NCBI Taxonomy" id="1296120"/>
    <lineage>
        <taxon>Eukaryota</taxon>
        <taxon>Fungi</taxon>
        <taxon>Dikarya</taxon>
        <taxon>Basidiomycota</taxon>
        <taxon>Agaricomycotina</taxon>
        <taxon>Tremellomycetes</taxon>
        <taxon>Tremellales</taxon>
        <taxon>Cryptococcaceae</taxon>
        <taxon>Kwoniella</taxon>
    </lineage>
</organism>
<dbReference type="GO" id="GO:0044695">
    <property type="term" value="C:Dsc E3 ubiquitin ligase complex"/>
    <property type="evidence" value="ECO:0007669"/>
    <property type="project" value="TreeGrafter"/>
</dbReference>
<dbReference type="GO" id="GO:0008270">
    <property type="term" value="F:zinc ion binding"/>
    <property type="evidence" value="ECO:0007669"/>
    <property type="project" value="UniProtKB-KW"/>
</dbReference>
<evidence type="ECO:0000256" key="6">
    <source>
        <dbReference type="ARBA" id="ARBA00022692"/>
    </source>
</evidence>
<feature type="transmembrane region" description="Helical" evidence="16">
    <location>
        <begin position="501"/>
        <end position="526"/>
    </location>
</feature>
<dbReference type="GO" id="GO:0043161">
    <property type="term" value="P:proteasome-mediated ubiquitin-dependent protein catabolic process"/>
    <property type="evidence" value="ECO:0007669"/>
    <property type="project" value="TreeGrafter"/>
</dbReference>
<feature type="compositionally biased region" description="Pro residues" evidence="15">
    <location>
        <begin position="1"/>
        <end position="11"/>
    </location>
</feature>
<evidence type="ECO:0000256" key="2">
    <source>
        <dbReference type="ARBA" id="ARBA00004127"/>
    </source>
</evidence>
<evidence type="ECO:0000256" key="13">
    <source>
        <dbReference type="ARBA" id="ARBA00023136"/>
    </source>
</evidence>
<keyword evidence="5" id="KW-0808">Transferase</keyword>
<gene>
    <name evidence="18" type="ORF">I316_03970</name>
</gene>
<keyword evidence="11" id="KW-0862">Zinc</keyword>
<evidence type="ECO:0000256" key="5">
    <source>
        <dbReference type="ARBA" id="ARBA00022679"/>
    </source>
</evidence>
<feature type="transmembrane region" description="Helical" evidence="16">
    <location>
        <begin position="705"/>
        <end position="722"/>
    </location>
</feature>
<evidence type="ECO:0000256" key="4">
    <source>
        <dbReference type="ARBA" id="ARBA00012483"/>
    </source>
</evidence>
<dbReference type="Pfam" id="PF12678">
    <property type="entry name" value="zf-rbx1"/>
    <property type="match status" value="1"/>
</dbReference>
<evidence type="ECO:0000256" key="10">
    <source>
        <dbReference type="ARBA" id="ARBA00022786"/>
    </source>
</evidence>
<dbReference type="PANTHER" id="PTHR22763">
    <property type="entry name" value="RING ZINC FINGER PROTEIN"/>
    <property type="match status" value="1"/>
</dbReference>
<keyword evidence="9 14" id="KW-0863">Zinc-finger</keyword>
<feature type="transmembrane region" description="Helical" evidence="16">
    <location>
        <begin position="675"/>
        <end position="693"/>
    </location>
</feature>
<dbReference type="InterPro" id="IPR013083">
    <property type="entry name" value="Znf_RING/FYVE/PHD"/>
</dbReference>
<dbReference type="SMART" id="SM00184">
    <property type="entry name" value="RING"/>
    <property type="match status" value="1"/>
</dbReference>